<dbReference type="Gene3D" id="1.10.530.10">
    <property type="match status" value="1"/>
</dbReference>
<keyword evidence="3" id="KW-0472">Membrane</keyword>
<evidence type="ECO:0000313" key="7">
    <source>
        <dbReference type="Proteomes" id="UP001139012"/>
    </source>
</evidence>
<dbReference type="InterPro" id="IPR023346">
    <property type="entry name" value="Lysozyme-like_dom_sf"/>
</dbReference>
<evidence type="ECO:0000313" key="5">
    <source>
        <dbReference type="EMBL" id="MCG2632796.1"/>
    </source>
</evidence>
<feature type="domain" description="Transglycosylase SLT" evidence="4">
    <location>
        <begin position="103"/>
        <end position="201"/>
    </location>
</feature>
<keyword evidence="3" id="KW-1133">Transmembrane helix</keyword>
<evidence type="ECO:0000256" key="2">
    <source>
        <dbReference type="ARBA" id="ARBA00009387"/>
    </source>
</evidence>
<evidence type="ECO:0000256" key="3">
    <source>
        <dbReference type="SAM" id="Phobius"/>
    </source>
</evidence>
<name>A0A9X1RHG8_9BRAD</name>
<proteinExistence type="inferred from homology"/>
<dbReference type="Proteomes" id="UP001139012">
    <property type="component" value="Unassembled WGS sequence"/>
</dbReference>
<comment type="caution">
    <text evidence="5">The sequence shown here is derived from an EMBL/GenBank/DDBJ whole genome shotgun (WGS) entry which is preliminary data.</text>
</comment>
<dbReference type="PANTHER" id="PTHR37423:SF2">
    <property type="entry name" value="MEMBRANE-BOUND LYTIC MUREIN TRANSGLYCOSYLASE C"/>
    <property type="match status" value="1"/>
</dbReference>
<dbReference type="InterPro" id="IPR008258">
    <property type="entry name" value="Transglycosylase_SLT_dom_1"/>
</dbReference>
<comment type="similarity">
    <text evidence="1">Belongs to the transglycosylase Slt family.</text>
</comment>
<gene>
    <name evidence="6" type="ORF">L6637_38830</name>
    <name evidence="5" type="ORF">L6654_40085</name>
</gene>
<dbReference type="Proteomes" id="UP001139054">
    <property type="component" value="Unassembled WGS sequence"/>
</dbReference>
<keyword evidence="3" id="KW-0812">Transmembrane</keyword>
<feature type="transmembrane region" description="Helical" evidence="3">
    <location>
        <begin position="58"/>
        <end position="78"/>
    </location>
</feature>
<evidence type="ECO:0000256" key="1">
    <source>
        <dbReference type="ARBA" id="ARBA00007734"/>
    </source>
</evidence>
<evidence type="ECO:0000259" key="4">
    <source>
        <dbReference type="Pfam" id="PF01464"/>
    </source>
</evidence>
<dbReference type="EMBL" id="JAKLUA010000027">
    <property type="protein sequence ID" value="MCG2672889.1"/>
    <property type="molecule type" value="Genomic_DNA"/>
</dbReference>
<dbReference type="RefSeq" id="WP_232995621.1">
    <property type="nucleotide sequence ID" value="NZ_JAKLTY010000049.1"/>
</dbReference>
<accession>A0A9X1RHG8</accession>
<sequence>MRCVRHIHFTMRLFDGPQGPFSIPAPPCKGDVREEHLPLLNGAHKGFLHREEARRRTYLAQFGARLFAAPFLLLVLALCSASVAEETATGAEHEGAQPFETFIIEASQRFSIPVSWIVEVMAVESTGDVRARSPKGAMGLMQLMPDTWAELRRRHALGSDPFDPRDNILAGTAYLREMLDRFGPNGVFAAYHAGPLRYQEHLAGRPLPVETQAYVKRLGSVLDVDQQPTWKAGVTSSASSLLIPQSTHKPTDMPRTDDRSIRIVPSADIMNAISSRDILRIVPSSTGLFVARTDSRTMQ</sequence>
<evidence type="ECO:0000313" key="8">
    <source>
        <dbReference type="Proteomes" id="UP001139054"/>
    </source>
</evidence>
<organism evidence="5 8">
    <name type="scientific">Bradyrhizobium zhengyangense</name>
    <dbReference type="NCBI Taxonomy" id="2911009"/>
    <lineage>
        <taxon>Bacteria</taxon>
        <taxon>Pseudomonadati</taxon>
        <taxon>Pseudomonadota</taxon>
        <taxon>Alphaproteobacteria</taxon>
        <taxon>Hyphomicrobiales</taxon>
        <taxon>Nitrobacteraceae</taxon>
        <taxon>Bradyrhizobium</taxon>
    </lineage>
</organism>
<dbReference type="SUPFAM" id="SSF53955">
    <property type="entry name" value="Lysozyme-like"/>
    <property type="match status" value="1"/>
</dbReference>
<reference evidence="5" key="1">
    <citation type="submission" date="2022-01" db="EMBL/GenBank/DDBJ databases">
        <title>Genome sequnece data of strain Bradyrhizobium sp. nov.</title>
        <authorList>
            <person name="Zhang J."/>
        </authorList>
    </citation>
    <scope>NUCLEOTIDE SEQUENCE</scope>
    <source>
        <strain evidence="6">WYCCWR 12774</strain>
        <strain evidence="5">WYCCWR 13023</strain>
    </source>
</reference>
<protein>
    <submittedName>
        <fullName evidence="5">Lytic transglycosylase domain-containing protein</fullName>
    </submittedName>
</protein>
<comment type="similarity">
    <text evidence="2">Belongs to the virb1 family.</text>
</comment>
<dbReference type="AlphaFoldDB" id="A0A9X1RHG8"/>
<dbReference type="Pfam" id="PF01464">
    <property type="entry name" value="SLT"/>
    <property type="match status" value="1"/>
</dbReference>
<keyword evidence="7" id="KW-1185">Reference proteome</keyword>
<dbReference type="PANTHER" id="PTHR37423">
    <property type="entry name" value="SOLUBLE LYTIC MUREIN TRANSGLYCOSYLASE-RELATED"/>
    <property type="match status" value="1"/>
</dbReference>
<evidence type="ECO:0000313" key="6">
    <source>
        <dbReference type="EMBL" id="MCG2672889.1"/>
    </source>
</evidence>
<dbReference type="EMBL" id="JAKLTY010000049">
    <property type="protein sequence ID" value="MCG2632796.1"/>
    <property type="molecule type" value="Genomic_DNA"/>
</dbReference>
<dbReference type="CDD" id="cd00254">
    <property type="entry name" value="LT-like"/>
    <property type="match status" value="1"/>
</dbReference>